<comment type="function">
    <text evidence="7">NDH-1 shuttles electrons from NADH, via FMN and iron-sulfur (Fe-S) centers, to quinones in the respiratory chain. The immediate electron acceptor for the enzyme in this species is believed to be ubiquinone. Couples the redox reaction to proton translocation (for every two electrons transferred, four hydrogen ions are translocated across the cytoplasmic membrane), and thus conserves the redox energy in a proton gradient.</text>
</comment>
<evidence type="ECO:0000256" key="6">
    <source>
        <dbReference type="ARBA" id="ARBA00023027"/>
    </source>
</evidence>
<keyword evidence="6 7" id="KW-0520">NAD</keyword>
<dbReference type="GO" id="GO:0050136">
    <property type="term" value="F:NADH dehydrogenase (quinone) (non-electrogenic) activity"/>
    <property type="evidence" value="ECO:0007669"/>
    <property type="project" value="UniProtKB-UniRule"/>
</dbReference>
<feature type="binding site" evidence="7">
    <location>
        <position position="166"/>
    </location>
    <ligand>
        <name>[4Fe-4S] cluster</name>
        <dbReference type="ChEBI" id="CHEBI:49883"/>
    </ligand>
</feature>
<dbReference type="GO" id="GO:0051539">
    <property type="term" value="F:4 iron, 4 sulfur cluster binding"/>
    <property type="evidence" value="ECO:0007669"/>
    <property type="project" value="UniProtKB-KW"/>
</dbReference>
<dbReference type="InterPro" id="IPR006138">
    <property type="entry name" value="NADH_UQ_OxRdtase_20Kd_su"/>
</dbReference>
<evidence type="ECO:0000313" key="12">
    <source>
        <dbReference type="Proteomes" id="UP000248806"/>
    </source>
</evidence>
<dbReference type="GO" id="GO:0008137">
    <property type="term" value="F:NADH dehydrogenase (ubiquinone) activity"/>
    <property type="evidence" value="ECO:0007669"/>
    <property type="project" value="InterPro"/>
</dbReference>
<comment type="similarity">
    <text evidence="1 7 8">Belongs to the complex I 20 kDa subunit family.</text>
</comment>
<dbReference type="GO" id="GO:0005886">
    <property type="term" value="C:plasma membrane"/>
    <property type="evidence" value="ECO:0007669"/>
    <property type="project" value="UniProtKB-SubCell"/>
</dbReference>
<evidence type="ECO:0000259" key="10">
    <source>
        <dbReference type="Pfam" id="PF01058"/>
    </source>
</evidence>
<dbReference type="InterPro" id="IPR006137">
    <property type="entry name" value="NADH_UbQ_OxRdtase-like_20kDa"/>
</dbReference>
<evidence type="ECO:0000256" key="4">
    <source>
        <dbReference type="ARBA" id="ARBA00022719"/>
    </source>
</evidence>
<feature type="binding site" evidence="7">
    <location>
        <position position="71"/>
    </location>
    <ligand>
        <name>[4Fe-4S] cluster</name>
        <dbReference type="ChEBI" id="CHEBI:49883"/>
    </ligand>
</feature>
<evidence type="ECO:0000256" key="7">
    <source>
        <dbReference type="HAMAP-Rule" id="MF_01356"/>
    </source>
</evidence>
<feature type="domain" description="NADH:ubiquinone oxidoreductase-like 20kDa subunit" evidence="10">
    <location>
        <begin position="70"/>
        <end position="180"/>
    </location>
</feature>
<evidence type="ECO:0000256" key="2">
    <source>
        <dbReference type="ARBA" id="ARBA00022448"/>
    </source>
</evidence>
<keyword evidence="5 7" id="KW-1278">Translocase</keyword>
<keyword evidence="7" id="KW-1003">Cell membrane</keyword>
<evidence type="ECO:0000256" key="1">
    <source>
        <dbReference type="ARBA" id="ARBA00009173"/>
    </source>
</evidence>
<dbReference type="Proteomes" id="UP000248806">
    <property type="component" value="Unassembled WGS sequence"/>
</dbReference>
<dbReference type="GO" id="GO:0045271">
    <property type="term" value="C:respiratory chain complex I"/>
    <property type="evidence" value="ECO:0007669"/>
    <property type="project" value="TreeGrafter"/>
</dbReference>
<dbReference type="AlphaFoldDB" id="A0A326UMW6"/>
<keyword evidence="7" id="KW-0830">Ubiquinone</keyword>
<keyword evidence="2 7" id="KW-0813">Transport</keyword>
<evidence type="ECO:0000256" key="9">
    <source>
        <dbReference type="SAM" id="MobiDB-lite"/>
    </source>
</evidence>
<dbReference type="NCBIfam" id="NF005012">
    <property type="entry name" value="PRK06411.1"/>
    <property type="match status" value="1"/>
</dbReference>
<dbReference type="Pfam" id="PF01058">
    <property type="entry name" value="Oxidored_q6"/>
    <property type="match status" value="1"/>
</dbReference>
<keyword evidence="4 7" id="KW-0874">Quinone</keyword>
<organism evidence="11 12">
    <name type="scientific">Thermosporothrix hazakensis</name>
    <dbReference type="NCBI Taxonomy" id="644383"/>
    <lineage>
        <taxon>Bacteria</taxon>
        <taxon>Bacillati</taxon>
        <taxon>Chloroflexota</taxon>
        <taxon>Ktedonobacteria</taxon>
        <taxon>Ktedonobacterales</taxon>
        <taxon>Thermosporotrichaceae</taxon>
        <taxon>Thermosporothrix</taxon>
    </lineage>
</organism>
<protein>
    <recommendedName>
        <fullName evidence="7">NADH-quinone oxidoreductase subunit B</fullName>
        <ecNumber evidence="7">7.1.1.-</ecNumber>
    </recommendedName>
    <alternativeName>
        <fullName evidence="7">NADH dehydrogenase I subunit B</fullName>
    </alternativeName>
    <alternativeName>
        <fullName evidence="7">NDH-1 subunit B</fullName>
    </alternativeName>
</protein>
<feature type="region of interest" description="Disordered" evidence="9">
    <location>
        <begin position="1"/>
        <end position="20"/>
    </location>
</feature>
<dbReference type="Gene3D" id="3.40.50.12280">
    <property type="match status" value="1"/>
</dbReference>
<comment type="catalytic activity">
    <reaction evidence="7">
        <text>a quinone + NADH + 5 H(+)(in) = a quinol + NAD(+) + 4 H(+)(out)</text>
        <dbReference type="Rhea" id="RHEA:57888"/>
        <dbReference type="ChEBI" id="CHEBI:15378"/>
        <dbReference type="ChEBI" id="CHEBI:24646"/>
        <dbReference type="ChEBI" id="CHEBI:57540"/>
        <dbReference type="ChEBI" id="CHEBI:57945"/>
        <dbReference type="ChEBI" id="CHEBI:132124"/>
    </reaction>
</comment>
<evidence type="ECO:0000313" key="11">
    <source>
        <dbReference type="EMBL" id="PZW31215.1"/>
    </source>
</evidence>
<dbReference type="SUPFAM" id="SSF56770">
    <property type="entry name" value="HydA/Nqo6-like"/>
    <property type="match status" value="1"/>
</dbReference>
<keyword evidence="7 8" id="KW-0411">Iron-sulfur</keyword>
<evidence type="ECO:0000256" key="8">
    <source>
        <dbReference type="RuleBase" id="RU004464"/>
    </source>
</evidence>
<feature type="binding site" evidence="7">
    <location>
        <position position="136"/>
    </location>
    <ligand>
        <name>[4Fe-4S] cluster</name>
        <dbReference type="ChEBI" id="CHEBI:49883"/>
    </ligand>
</feature>
<dbReference type="GO" id="GO:0009060">
    <property type="term" value="P:aerobic respiration"/>
    <property type="evidence" value="ECO:0007669"/>
    <property type="project" value="TreeGrafter"/>
</dbReference>
<dbReference type="PANTHER" id="PTHR11995">
    <property type="entry name" value="NADH DEHYDROGENASE"/>
    <property type="match status" value="1"/>
</dbReference>
<dbReference type="PROSITE" id="PS01150">
    <property type="entry name" value="COMPLEX1_20K"/>
    <property type="match status" value="1"/>
</dbReference>
<keyword evidence="3 7" id="KW-0004">4Fe-4S</keyword>
<comment type="cofactor">
    <cofactor evidence="7">
        <name>[4Fe-4S] cluster</name>
        <dbReference type="ChEBI" id="CHEBI:49883"/>
    </cofactor>
    <text evidence="7">Binds 1 [4Fe-4S] cluster.</text>
</comment>
<dbReference type="GO" id="GO:0048038">
    <property type="term" value="F:quinone binding"/>
    <property type="evidence" value="ECO:0007669"/>
    <property type="project" value="UniProtKB-KW"/>
</dbReference>
<dbReference type="EMBL" id="QKUF01000006">
    <property type="protein sequence ID" value="PZW31215.1"/>
    <property type="molecule type" value="Genomic_DNA"/>
</dbReference>
<dbReference type="FunFam" id="3.40.50.12280:FF:000002">
    <property type="entry name" value="NADH-quinone oxidoreductase subunit B"/>
    <property type="match status" value="1"/>
</dbReference>
<evidence type="ECO:0000256" key="5">
    <source>
        <dbReference type="ARBA" id="ARBA00022967"/>
    </source>
</evidence>
<accession>A0A326UMW6</accession>
<evidence type="ECO:0000256" key="3">
    <source>
        <dbReference type="ARBA" id="ARBA00022485"/>
    </source>
</evidence>
<comment type="subcellular location">
    <subcellularLocation>
        <location evidence="7">Cell membrane</location>
        <topology evidence="7">Peripheral membrane protein</topology>
        <orientation evidence="7">Cytoplasmic side</orientation>
    </subcellularLocation>
</comment>
<sequence length="197" mass="22174">MTQHHPDQDPVTYPGQRKPVPLRMARGPYEYQPGDQEPNVQLTSMADMLLWAQNWPRARSVWPLSYGLACCAIEMMAAAQSHYDLSRFGSEVFRSSPRQADLMIVAGTVSIKMGPRLRLLWEQMPEPKWVLSMGQCANSAGEFYDSYYTVQGVDTIVPVDVYVPGCPPRPEQLIEGILKLREKILKQGLAIHTAGVR</sequence>
<name>A0A326UMW6_THEHA</name>
<dbReference type="PANTHER" id="PTHR11995:SF14">
    <property type="entry name" value="NADH DEHYDROGENASE [UBIQUINONE] IRON-SULFUR PROTEIN 7, MITOCHONDRIAL"/>
    <property type="match status" value="1"/>
</dbReference>
<feature type="binding site" evidence="7">
    <location>
        <position position="70"/>
    </location>
    <ligand>
        <name>[4Fe-4S] cluster</name>
        <dbReference type="ChEBI" id="CHEBI:49883"/>
    </ligand>
</feature>
<dbReference type="GO" id="GO:0015990">
    <property type="term" value="P:electron transport coupled proton transport"/>
    <property type="evidence" value="ECO:0007669"/>
    <property type="project" value="TreeGrafter"/>
</dbReference>
<dbReference type="NCBIfam" id="TIGR01957">
    <property type="entry name" value="nuoB_fam"/>
    <property type="match status" value="1"/>
</dbReference>
<dbReference type="EC" id="7.1.1.-" evidence="7"/>
<comment type="subunit">
    <text evidence="7">NDH-1 is composed of 14 different subunits. Subunits NuoB, C, D, E, F, and G constitute the peripheral sector of the complex.</text>
</comment>
<gene>
    <name evidence="7" type="primary">nuoB</name>
    <name evidence="11" type="ORF">EI42_02312</name>
</gene>
<reference evidence="11 12" key="1">
    <citation type="submission" date="2018-06" db="EMBL/GenBank/DDBJ databases">
        <title>Genomic Encyclopedia of Archaeal and Bacterial Type Strains, Phase II (KMG-II): from individual species to whole genera.</title>
        <authorList>
            <person name="Goeker M."/>
        </authorList>
    </citation>
    <scope>NUCLEOTIDE SEQUENCE [LARGE SCALE GENOMIC DNA]</scope>
    <source>
        <strain evidence="11 12">ATCC BAA-1881</strain>
    </source>
</reference>
<keyword evidence="7" id="KW-0472">Membrane</keyword>
<dbReference type="HAMAP" id="MF_01356">
    <property type="entry name" value="NDH1_NuoB"/>
    <property type="match status" value="1"/>
</dbReference>
<proteinExistence type="inferred from homology"/>
<comment type="caution">
    <text evidence="11">The sequence shown here is derived from an EMBL/GenBank/DDBJ whole genome shotgun (WGS) entry which is preliminary data.</text>
</comment>
<keyword evidence="7 8" id="KW-0408">Iron</keyword>
<keyword evidence="12" id="KW-1185">Reference proteome</keyword>
<keyword evidence="7 8" id="KW-0479">Metal-binding</keyword>
<dbReference type="GO" id="GO:0005506">
    <property type="term" value="F:iron ion binding"/>
    <property type="evidence" value="ECO:0007669"/>
    <property type="project" value="UniProtKB-UniRule"/>
</dbReference>